<keyword evidence="2" id="KW-0732">Signal</keyword>
<feature type="chain" id="PRO_5006640565" evidence="2">
    <location>
        <begin position="27"/>
        <end position="298"/>
    </location>
</feature>
<keyword evidence="1" id="KW-0802">TPR repeat</keyword>
<gene>
    <name evidence="3" type="ORF">AMJ52_05265</name>
</gene>
<dbReference type="Proteomes" id="UP000051012">
    <property type="component" value="Unassembled WGS sequence"/>
</dbReference>
<dbReference type="Pfam" id="PF13432">
    <property type="entry name" value="TPR_16"/>
    <property type="match status" value="2"/>
</dbReference>
<dbReference type="SUPFAM" id="SSF48452">
    <property type="entry name" value="TPR-like"/>
    <property type="match status" value="1"/>
</dbReference>
<dbReference type="PROSITE" id="PS50005">
    <property type="entry name" value="TPR"/>
    <property type="match status" value="3"/>
</dbReference>
<feature type="signal peptide" evidence="2">
    <location>
        <begin position="1"/>
        <end position="26"/>
    </location>
</feature>
<dbReference type="SMART" id="SM00028">
    <property type="entry name" value="TPR"/>
    <property type="match status" value="4"/>
</dbReference>
<dbReference type="EMBL" id="LJNI01000056">
    <property type="protein sequence ID" value="KPJ72767.1"/>
    <property type="molecule type" value="Genomic_DNA"/>
</dbReference>
<name>A0A0S7YE70_UNCT6</name>
<dbReference type="PROSITE" id="PS50293">
    <property type="entry name" value="TPR_REGION"/>
    <property type="match status" value="1"/>
</dbReference>
<dbReference type="InterPro" id="IPR019734">
    <property type="entry name" value="TPR_rpt"/>
</dbReference>
<organism evidence="3 4">
    <name type="scientific">candidate division TA06 bacterium DG_78</name>
    <dbReference type="NCBI Taxonomy" id="1703772"/>
    <lineage>
        <taxon>Bacteria</taxon>
        <taxon>Bacteria division TA06</taxon>
    </lineage>
</organism>
<comment type="caution">
    <text evidence="3">The sequence shown here is derived from an EMBL/GenBank/DDBJ whole genome shotgun (WGS) entry which is preliminary data.</text>
</comment>
<evidence type="ECO:0000256" key="1">
    <source>
        <dbReference type="PROSITE-ProRule" id="PRU00339"/>
    </source>
</evidence>
<evidence type="ECO:0000256" key="2">
    <source>
        <dbReference type="SAM" id="SignalP"/>
    </source>
</evidence>
<reference evidence="3 4" key="1">
    <citation type="journal article" date="2015" name="Microbiome">
        <title>Genomic resolution of linkages in carbon, nitrogen, and sulfur cycling among widespread estuary sediment bacteria.</title>
        <authorList>
            <person name="Baker B.J."/>
            <person name="Lazar C.S."/>
            <person name="Teske A.P."/>
            <person name="Dick G.J."/>
        </authorList>
    </citation>
    <scope>NUCLEOTIDE SEQUENCE [LARGE SCALE GENOMIC DNA]</scope>
    <source>
        <strain evidence="3">DG_78</strain>
    </source>
</reference>
<feature type="repeat" description="TPR" evidence="1">
    <location>
        <begin position="58"/>
        <end position="91"/>
    </location>
</feature>
<dbReference type="InterPro" id="IPR011990">
    <property type="entry name" value="TPR-like_helical_dom_sf"/>
</dbReference>
<evidence type="ECO:0000313" key="3">
    <source>
        <dbReference type="EMBL" id="KPJ72767.1"/>
    </source>
</evidence>
<sequence length="298" mass="34697">MNQHIKTLLLISMVFSIALLTSCAQKEERIKNARTFIKTWNYDRALTEIISYRNDKNPEIQYLLGYCYLKKNEFEGAARYFENSLSESEFFKDSIIRIYNGLAQNAIKINEPERALFLYQEIAKLVPEYEQANNLFILGDLNFEQGNYLSAVQAYQEALRIDSISTQAKEARPKFIRSLAETGSLTLALGLATEEYEKLKTAANLLLLTEIKFTVGKNFFDAGLFDSAQVYFEQITEHFEPKSFLDDAYFYLGEIFLKRNMLDTALEFYKKVLRLNPYEKGDIIKKTKERIKEIEEKQ</sequence>
<dbReference type="AlphaFoldDB" id="A0A0S7YE70"/>
<dbReference type="PANTHER" id="PTHR12558:SF13">
    <property type="entry name" value="CELL DIVISION CYCLE PROTEIN 27 HOMOLOG"/>
    <property type="match status" value="1"/>
</dbReference>
<dbReference type="PROSITE" id="PS51257">
    <property type="entry name" value="PROKAR_LIPOPROTEIN"/>
    <property type="match status" value="1"/>
</dbReference>
<protein>
    <submittedName>
        <fullName evidence="3">Uncharacterized protein</fullName>
    </submittedName>
</protein>
<feature type="repeat" description="TPR" evidence="1">
    <location>
        <begin position="132"/>
        <end position="165"/>
    </location>
</feature>
<dbReference type="PANTHER" id="PTHR12558">
    <property type="entry name" value="CELL DIVISION CYCLE 16,23,27"/>
    <property type="match status" value="1"/>
</dbReference>
<dbReference type="Pfam" id="PF00515">
    <property type="entry name" value="TPR_1"/>
    <property type="match status" value="1"/>
</dbReference>
<dbReference type="Gene3D" id="1.25.40.10">
    <property type="entry name" value="Tetratricopeptide repeat domain"/>
    <property type="match status" value="3"/>
</dbReference>
<evidence type="ECO:0000313" key="4">
    <source>
        <dbReference type="Proteomes" id="UP000051012"/>
    </source>
</evidence>
<accession>A0A0S7YE70</accession>
<proteinExistence type="predicted"/>
<feature type="repeat" description="TPR" evidence="1">
    <location>
        <begin position="246"/>
        <end position="279"/>
    </location>
</feature>